<feature type="region of interest" description="Disordered" evidence="1">
    <location>
        <begin position="1"/>
        <end position="60"/>
    </location>
</feature>
<proteinExistence type="predicted"/>
<dbReference type="AlphaFoldDB" id="A0AA40K4F5"/>
<dbReference type="InterPro" id="IPR052979">
    <property type="entry name" value="Adenylate-forming_domain"/>
</dbReference>
<evidence type="ECO:0000256" key="1">
    <source>
        <dbReference type="SAM" id="MobiDB-lite"/>
    </source>
</evidence>
<feature type="transmembrane region" description="Helical" evidence="2">
    <location>
        <begin position="270"/>
        <end position="287"/>
    </location>
</feature>
<comment type="caution">
    <text evidence="3">The sequence shown here is derived from an EMBL/GenBank/DDBJ whole genome shotgun (WGS) entry which is preliminary data.</text>
</comment>
<evidence type="ECO:0000256" key="2">
    <source>
        <dbReference type="SAM" id="Phobius"/>
    </source>
</evidence>
<reference evidence="3" key="1">
    <citation type="submission" date="2023-06" db="EMBL/GenBank/DDBJ databases">
        <title>Genome-scale phylogeny and comparative genomics of the fungal order Sordariales.</title>
        <authorList>
            <consortium name="Lawrence Berkeley National Laboratory"/>
            <person name="Hensen N."/>
            <person name="Bonometti L."/>
            <person name="Westerberg I."/>
            <person name="Brannstrom I.O."/>
            <person name="Guillou S."/>
            <person name="Cros-Aarteil S."/>
            <person name="Calhoun S."/>
            <person name="Haridas S."/>
            <person name="Kuo A."/>
            <person name="Mondo S."/>
            <person name="Pangilinan J."/>
            <person name="Riley R."/>
            <person name="LaButti K."/>
            <person name="Andreopoulos B."/>
            <person name="Lipzen A."/>
            <person name="Chen C."/>
            <person name="Yanf M."/>
            <person name="Daum C."/>
            <person name="Ng V."/>
            <person name="Clum A."/>
            <person name="Steindorff A."/>
            <person name="Ohm R."/>
            <person name="Martin F."/>
            <person name="Silar P."/>
            <person name="Natvig D."/>
            <person name="Lalanne C."/>
            <person name="Gautier V."/>
            <person name="Ament-velasquez S.L."/>
            <person name="Kruys A."/>
            <person name="Hutchinson M.I."/>
            <person name="Powell A.J."/>
            <person name="Barry K."/>
            <person name="Miller A.N."/>
            <person name="Grigoriev I.V."/>
            <person name="Debuchy R."/>
            <person name="Gladieux P."/>
            <person name="Thoren M.H."/>
            <person name="Johannesson H."/>
        </authorList>
    </citation>
    <scope>NUCLEOTIDE SEQUENCE</scope>
    <source>
        <strain evidence="3">SMH3187-1</strain>
    </source>
</reference>
<keyword evidence="4" id="KW-1185">Reference proteome</keyword>
<dbReference type="GO" id="GO:0048315">
    <property type="term" value="P:conidium formation"/>
    <property type="evidence" value="ECO:0007669"/>
    <property type="project" value="TreeGrafter"/>
</dbReference>
<evidence type="ECO:0000313" key="3">
    <source>
        <dbReference type="EMBL" id="KAK0745544.1"/>
    </source>
</evidence>
<organism evidence="3 4">
    <name type="scientific">Schizothecium vesticola</name>
    <dbReference type="NCBI Taxonomy" id="314040"/>
    <lineage>
        <taxon>Eukaryota</taxon>
        <taxon>Fungi</taxon>
        <taxon>Dikarya</taxon>
        <taxon>Ascomycota</taxon>
        <taxon>Pezizomycotina</taxon>
        <taxon>Sordariomycetes</taxon>
        <taxon>Sordariomycetidae</taxon>
        <taxon>Sordariales</taxon>
        <taxon>Schizotheciaceae</taxon>
        <taxon>Schizothecium</taxon>
    </lineage>
</organism>
<keyword evidence="2" id="KW-0472">Membrane</keyword>
<sequence length="530" mass="58958">MSPPPAPAPASPASAPDAAGPNHSDWEKKSVDLDRSITPAPSATPEPRISLTPEPFPPLTNKHLKHAHHVSVISTTSSYAAREKRFTFSSTFSDLEAQNEFDGDVEPPQKRFAILRYAALNVYRRLFSLAFIGNVIPFIYLLVRGAAPLDLVNASAVNLAVCGLCRQPLVINALFLTFGSIPRTAPIRIRRLACKIFHLGGVHSGTGVAACLWYIGFAALYTYHFTPSPVTIAALVLIWLVLAFLLAIIICAYPAFRFKRHDWFELTHRFSNWIILVFFWALLFLLASSEPSMGAFLLHLPAFWILIVLTVATIHPWMLLRRVPVVPEALSPHAVRLHFSHDTVNFGQGISVAKHPLADWHSFASFTDHHDSPDTKFSCLVSKVGDWTRGAINDQPTHLWKRGIPTYGIGYIFRMFPRIIVVTTGSGIGPCLSFLGDDNRPAMRVVWQTKSPMRTYGPRVLDLVKRMDPEPLILDTTHTGRVEMLPLVLKMVKDFDAEAVCVISNVRMTKNLVFALETRGIPAYGPIFDS</sequence>
<dbReference type="EMBL" id="JAUKUD010000004">
    <property type="protein sequence ID" value="KAK0745544.1"/>
    <property type="molecule type" value="Genomic_DNA"/>
</dbReference>
<keyword evidence="2" id="KW-1133">Transmembrane helix</keyword>
<feature type="transmembrane region" description="Helical" evidence="2">
    <location>
        <begin position="196"/>
        <end position="220"/>
    </location>
</feature>
<evidence type="ECO:0000313" key="4">
    <source>
        <dbReference type="Proteomes" id="UP001172155"/>
    </source>
</evidence>
<dbReference type="GO" id="GO:0043935">
    <property type="term" value="P:sexual sporulation resulting in formation of a cellular spore"/>
    <property type="evidence" value="ECO:0007669"/>
    <property type="project" value="TreeGrafter"/>
</dbReference>
<accession>A0AA40K4F5</accession>
<dbReference type="PANTHER" id="PTHR33927:SF3">
    <property type="entry name" value="INTEGRAL MEMBRANE PROTEIN TMPA"/>
    <property type="match status" value="1"/>
</dbReference>
<dbReference type="GO" id="GO:0075306">
    <property type="term" value="P:regulation of conidium formation"/>
    <property type="evidence" value="ECO:0007669"/>
    <property type="project" value="TreeGrafter"/>
</dbReference>
<evidence type="ECO:0008006" key="5">
    <source>
        <dbReference type="Google" id="ProtNLM"/>
    </source>
</evidence>
<feature type="transmembrane region" description="Helical" evidence="2">
    <location>
        <begin position="126"/>
        <end position="143"/>
    </location>
</feature>
<feature type="compositionally biased region" description="Pro residues" evidence="1">
    <location>
        <begin position="1"/>
        <end position="10"/>
    </location>
</feature>
<keyword evidence="2" id="KW-0812">Transmembrane</keyword>
<protein>
    <recommendedName>
        <fullName evidence="5">Integral membrane protein TmpA</fullName>
    </recommendedName>
</protein>
<name>A0AA40K4F5_9PEZI</name>
<dbReference type="PANTHER" id="PTHR33927">
    <property type="entry name" value="TRANSMEMBRANE PROTEIN"/>
    <property type="match status" value="1"/>
</dbReference>
<dbReference type="Proteomes" id="UP001172155">
    <property type="component" value="Unassembled WGS sequence"/>
</dbReference>
<dbReference type="GO" id="GO:0005886">
    <property type="term" value="C:plasma membrane"/>
    <property type="evidence" value="ECO:0007669"/>
    <property type="project" value="TreeGrafter"/>
</dbReference>
<feature type="transmembrane region" description="Helical" evidence="2">
    <location>
        <begin position="155"/>
        <end position="175"/>
    </location>
</feature>
<gene>
    <name evidence="3" type="ORF">B0T18DRAFT_409671</name>
</gene>
<feature type="transmembrane region" description="Helical" evidence="2">
    <location>
        <begin position="232"/>
        <end position="258"/>
    </location>
</feature>
<feature type="transmembrane region" description="Helical" evidence="2">
    <location>
        <begin position="293"/>
        <end position="314"/>
    </location>
</feature>
<feature type="compositionally biased region" description="Basic and acidic residues" evidence="1">
    <location>
        <begin position="24"/>
        <end position="35"/>
    </location>
</feature>